<evidence type="ECO:0000256" key="1">
    <source>
        <dbReference type="ARBA" id="ARBA00005254"/>
    </source>
</evidence>
<comment type="catalytic activity">
    <reaction evidence="5">
        <text>a (3S)-3-hydroxyacyl-CoA = a (2E)-enoyl-CoA + H2O</text>
        <dbReference type="Rhea" id="RHEA:16105"/>
        <dbReference type="ChEBI" id="CHEBI:15377"/>
        <dbReference type="ChEBI" id="CHEBI:57318"/>
        <dbReference type="ChEBI" id="CHEBI:58856"/>
        <dbReference type="EC" id="4.2.1.17"/>
    </reaction>
</comment>
<dbReference type="FunFam" id="3.90.226.10:FF:000009">
    <property type="entry name" value="Carnitinyl-CoA dehydratase"/>
    <property type="match status" value="1"/>
</dbReference>
<dbReference type="PANTHER" id="PTHR11941">
    <property type="entry name" value="ENOYL-COA HYDRATASE-RELATED"/>
    <property type="match status" value="1"/>
</dbReference>
<dbReference type="InterPro" id="IPR029045">
    <property type="entry name" value="ClpP/crotonase-like_dom_sf"/>
</dbReference>
<comment type="catalytic activity">
    <reaction evidence="6">
        <text>a 4-saturated-(3S)-3-hydroxyacyl-CoA = a (3E)-enoyl-CoA + H2O</text>
        <dbReference type="Rhea" id="RHEA:20724"/>
        <dbReference type="ChEBI" id="CHEBI:15377"/>
        <dbReference type="ChEBI" id="CHEBI:58521"/>
        <dbReference type="ChEBI" id="CHEBI:137480"/>
        <dbReference type="EC" id="4.2.1.17"/>
    </reaction>
</comment>
<dbReference type="EMBL" id="CP157483">
    <property type="protein sequence ID" value="XBO44402.1"/>
    <property type="molecule type" value="Genomic_DNA"/>
</dbReference>
<dbReference type="Gene3D" id="1.10.12.10">
    <property type="entry name" value="Lyase 2-enoyl-coa Hydratase, Chain A, domain 2"/>
    <property type="match status" value="1"/>
</dbReference>
<protein>
    <recommendedName>
        <fullName evidence="2">enoyl-CoA hydratase</fullName>
        <ecNumber evidence="2">4.2.1.17</ecNumber>
    </recommendedName>
</protein>
<dbReference type="PROSITE" id="PS00166">
    <property type="entry name" value="ENOYL_COA_HYDRATASE"/>
    <property type="match status" value="1"/>
</dbReference>
<dbReference type="CDD" id="cd06558">
    <property type="entry name" value="crotonase-like"/>
    <property type="match status" value="1"/>
</dbReference>
<dbReference type="EC" id="4.2.1.17" evidence="2"/>
<accession>A0AAU7JVF9</accession>
<comment type="similarity">
    <text evidence="1 7">Belongs to the enoyl-CoA hydratase/isomerase family.</text>
</comment>
<keyword evidence="3" id="KW-0443">Lipid metabolism</keyword>
<evidence type="ECO:0000256" key="4">
    <source>
        <dbReference type="ARBA" id="ARBA00023239"/>
    </source>
</evidence>
<reference evidence="8" key="1">
    <citation type="submission" date="2024-05" db="EMBL/GenBank/DDBJ databases">
        <authorList>
            <person name="Kim S."/>
            <person name="Heo J."/>
            <person name="Choi H."/>
            <person name="Choi Y."/>
            <person name="Kwon S.-W."/>
            <person name="Kim Y."/>
        </authorList>
    </citation>
    <scope>NUCLEOTIDE SEQUENCE</scope>
    <source>
        <strain evidence="8">KACC 23699</strain>
    </source>
</reference>
<dbReference type="InterPro" id="IPR018376">
    <property type="entry name" value="Enoyl-CoA_hyd/isom_CS"/>
</dbReference>
<dbReference type="GO" id="GO:0006635">
    <property type="term" value="P:fatty acid beta-oxidation"/>
    <property type="evidence" value="ECO:0007669"/>
    <property type="project" value="TreeGrafter"/>
</dbReference>
<dbReference type="Gene3D" id="3.90.226.10">
    <property type="entry name" value="2-enoyl-CoA Hydratase, Chain A, domain 1"/>
    <property type="match status" value="1"/>
</dbReference>
<sequence length="263" mass="27732">MTSALVRIERHGDAGHVAELVLDRPEAMNAVSTAMAHALGRATRELADDTTVRAVVVTSTHPKAFCVGADLKERNSFTDEDLRAQRPLARAAYRGVLDLPVPVVAAVDGYALGGGFEIALSCDLVVCGEGAVVGLPEVSVGVIPGGGGTQLLTRRIGWSRSARMIFTAERFSAAEACALGAVDEVVPTGTARDRALELATTIAANSPVGVRNAKAAMRRGFDTDLAAGLELEDEHWAATAFSQDRAEGVSAFNEKRRPEWPGR</sequence>
<dbReference type="InterPro" id="IPR014748">
    <property type="entry name" value="Enoyl-CoA_hydra_C"/>
</dbReference>
<keyword evidence="4" id="KW-0456">Lyase</keyword>
<dbReference type="FunFam" id="1.10.12.10:FF:000001">
    <property type="entry name" value="Probable enoyl-CoA hydratase, mitochondrial"/>
    <property type="match status" value="1"/>
</dbReference>
<evidence type="ECO:0000256" key="5">
    <source>
        <dbReference type="ARBA" id="ARBA00023709"/>
    </source>
</evidence>
<evidence type="ECO:0000256" key="2">
    <source>
        <dbReference type="ARBA" id="ARBA00012076"/>
    </source>
</evidence>
<dbReference type="AlphaFoldDB" id="A0AAU7JVF9"/>
<dbReference type="Pfam" id="PF00378">
    <property type="entry name" value="ECH_1"/>
    <property type="match status" value="1"/>
</dbReference>
<organism evidence="8">
    <name type="scientific">Pedococcus sp. KACC 23699</name>
    <dbReference type="NCBI Taxonomy" id="3149228"/>
    <lineage>
        <taxon>Bacteria</taxon>
        <taxon>Bacillati</taxon>
        <taxon>Actinomycetota</taxon>
        <taxon>Actinomycetes</taxon>
        <taxon>Micrococcales</taxon>
        <taxon>Intrasporangiaceae</taxon>
        <taxon>Pedococcus</taxon>
    </lineage>
</organism>
<name>A0AAU7JVF9_9MICO</name>
<gene>
    <name evidence="8" type="ORF">ABEG17_03445</name>
</gene>
<evidence type="ECO:0000256" key="6">
    <source>
        <dbReference type="ARBA" id="ARBA00023717"/>
    </source>
</evidence>
<dbReference type="PANTHER" id="PTHR11941:SF169">
    <property type="entry name" value="(7AS)-7A-METHYL-1,5-DIOXO-2,3,5,6,7,7A-HEXAHYDRO-1H-INDENE-CARBOXYL-COA HYDROLASE"/>
    <property type="match status" value="1"/>
</dbReference>
<evidence type="ECO:0000313" key="8">
    <source>
        <dbReference type="EMBL" id="XBO44402.1"/>
    </source>
</evidence>
<dbReference type="InterPro" id="IPR001753">
    <property type="entry name" value="Enoyl-CoA_hydra/iso"/>
</dbReference>
<dbReference type="GO" id="GO:0004300">
    <property type="term" value="F:enoyl-CoA hydratase activity"/>
    <property type="evidence" value="ECO:0007669"/>
    <property type="project" value="UniProtKB-EC"/>
</dbReference>
<proteinExistence type="inferred from homology"/>
<dbReference type="RefSeq" id="WP_406831888.1">
    <property type="nucleotide sequence ID" value="NZ_CP157483.1"/>
</dbReference>
<evidence type="ECO:0000256" key="3">
    <source>
        <dbReference type="ARBA" id="ARBA00023098"/>
    </source>
</evidence>
<evidence type="ECO:0000256" key="7">
    <source>
        <dbReference type="RuleBase" id="RU003707"/>
    </source>
</evidence>
<dbReference type="SUPFAM" id="SSF52096">
    <property type="entry name" value="ClpP/crotonase"/>
    <property type="match status" value="1"/>
</dbReference>